<dbReference type="EMBL" id="CP003600">
    <property type="protein sequence ID" value="AFY93148.1"/>
    <property type="molecule type" value="Genomic_DNA"/>
</dbReference>
<protein>
    <submittedName>
        <fullName evidence="4">EamA-like transporter family</fullName>
    </submittedName>
</protein>
<dbReference type="KEGG" id="cmp:Cha6605_2053"/>
<dbReference type="OrthoDB" id="6866199at2"/>
<keyword evidence="2" id="KW-1133">Transmembrane helix</keyword>
<feature type="transmembrane region" description="Helical" evidence="2">
    <location>
        <begin position="240"/>
        <end position="262"/>
    </location>
</feature>
<feature type="domain" description="EamA" evidence="3">
    <location>
        <begin position="2"/>
        <end position="133"/>
    </location>
</feature>
<feature type="transmembrane region" description="Helical" evidence="2">
    <location>
        <begin position="31"/>
        <end position="51"/>
    </location>
</feature>
<name>K9UER9_CHAP6</name>
<reference evidence="4 5" key="1">
    <citation type="submission" date="2012-05" db="EMBL/GenBank/DDBJ databases">
        <title>Finished chromosome of genome of Chamaesiphon sp. PCC 6605.</title>
        <authorList>
            <consortium name="US DOE Joint Genome Institute"/>
            <person name="Gugger M."/>
            <person name="Coursin T."/>
            <person name="Rippka R."/>
            <person name="Tandeau De Marsac N."/>
            <person name="Huntemann M."/>
            <person name="Wei C.-L."/>
            <person name="Han J."/>
            <person name="Detter J.C."/>
            <person name="Han C."/>
            <person name="Tapia R."/>
            <person name="Chen A."/>
            <person name="Kyrpides N."/>
            <person name="Mavromatis K."/>
            <person name="Markowitz V."/>
            <person name="Szeto E."/>
            <person name="Ivanova N."/>
            <person name="Pagani I."/>
            <person name="Pati A."/>
            <person name="Goodwin L."/>
            <person name="Nordberg H.P."/>
            <person name="Cantor M.N."/>
            <person name="Hua S.X."/>
            <person name="Woyke T."/>
            <person name="Kerfeld C.A."/>
        </authorList>
    </citation>
    <scope>NUCLEOTIDE SEQUENCE [LARGE SCALE GENOMIC DNA]</scope>
    <source>
        <strain evidence="5">ATCC 27169 / PCC 6605</strain>
    </source>
</reference>
<sequence>MWIQYALFSSFLWAIVHILDEHCVDSIFSKPWLGVITSSGISAGIFLLVPFLNQPIIIPSWDVLLICMFTGAIIQLSQVYYFRALDFSDSGTVAAYWNLTPTFLPVISYWLFGYIITGNNYIGIGLLLIASIGLCVIDKFESKWDTLYLMSIAASLQTGVVLLEKYIFDRSQFFGAFLSISMAIVITGLLSLGMREVRVSLVKDLPKIKKALPVFIIIELINWVALYTGQTAVKMGVPSLVSAIEASIPAFAFGISLSIAMLHHKIDAETKRKLPIKWMMVGLMMIGVWLIGAGIEA</sequence>
<dbReference type="GO" id="GO:0016020">
    <property type="term" value="C:membrane"/>
    <property type="evidence" value="ECO:0007669"/>
    <property type="project" value="InterPro"/>
</dbReference>
<accession>K9UER9</accession>
<evidence type="ECO:0000313" key="5">
    <source>
        <dbReference type="Proteomes" id="UP000010366"/>
    </source>
</evidence>
<evidence type="ECO:0000313" key="4">
    <source>
        <dbReference type="EMBL" id="AFY93148.1"/>
    </source>
</evidence>
<dbReference type="AlphaFoldDB" id="K9UER9"/>
<dbReference type="Proteomes" id="UP000010366">
    <property type="component" value="Chromosome"/>
</dbReference>
<feature type="transmembrane region" description="Helical" evidence="2">
    <location>
        <begin position="274"/>
        <end position="295"/>
    </location>
</feature>
<dbReference type="Pfam" id="PF00892">
    <property type="entry name" value="EamA"/>
    <property type="match status" value="1"/>
</dbReference>
<dbReference type="STRING" id="1173020.Cha6605_2053"/>
<evidence type="ECO:0000256" key="1">
    <source>
        <dbReference type="ARBA" id="ARBA00007362"/>
    </source>
</evidence>
<dbReference type="RefSeq" id="WP_015159310.1">
    <property type="nucleotide sequence ID" value="NC_019697.1"/>
</dbReference>
<organism evidence="4 5">
    <name type="scientific">Chamaesiphon minutus (strain ATCC 27169 / PCC 6605)</name>
    <dbReference type="NCBI Taxonomy" id="1173020"/>
    <lineage>
        <taxon>Bacteria</taxon>
        <taxon>Bacillati</taxon>
        <taxon>Cyanobacteriota</taxon>
        <taxon>Cyanophyceae</taxon>
        <taxon>Gomontiellales</taxon>
        <taxon>Chamaesiphonaceae</taxon>
        <taxon>Chamaesiphon</taxon>
    </lineage>
</organism>
<keyword evidence="2" id="KW-0812">Transmembrane</keyword>
<feature type="transmembrane region" description="Helical" evidence="2">
    <location>
        <begin position="121"/>
        <end position="140"/>
    </location>
</feature>
<gene>
    <name evidence="4" type="ORF">Cha6605_2053</name>
</gene>
<dbReference type="HOGENOM" id="CLU_935941_0_0_3"/>
<dbReference type="InterPro" id="IPR037185">
    <property type="entry name" value="EmrE-like"/>
</dbReference>
<feature type="transmembrane region" description="Helical" evidence="2">
    <location>
        <begin position="94"/>
        <end position="115"/>
    </location>
</feature>
<keyword evidence="5" id="KW-1185">Reference proteome</keyword>
<feature type="transmembrane region" description="Helical" evidence="2">
    <location>
        <begin position="173"/>
        <end position="190"/>
    </location>
</feature>
<keyword evidence="2" id="KW-0472">Membrane</keyword>
<comment type="similarity">
    <text evidence="1">Belongs to the EamA transporter family.</text>
</comment>
<feature type="transmembrane region" description="Helical" evidence="2">
    <location>
        <begin position="211"/>
        <end position="228"/>
    </location>
</feature>
<dbReference type="SUPFAM" id="SSF103481">
    <property type="entry name" value="Multidrug resistance efflux transporter EmrE"/>
    <property type="match status" value="1"/>
</dbReference>
<evidence type="ECO:0000256" key="2">
    <source>
        <dbReference type="SAM" id="Phobius"/>
    </source>
</evidence>
<evidence type="ECO:0000259" key="3">
    <source>
        <dbReference type="Pfam" id="PF00892"/>
    </source>
</evidence>
<dbReference type="eggNOG" id="COG2510">
    <property type="taxonomic scope" value="Bacteria"/>
</dbReference>
<feature type="transmembrane region" description="Helical" evidence="2">
    <location>
        <begin position="63"/>
        <end position="82"/>
    </location>
</feature>
<dbReference type="InterPro" id="IPR000620">
    <property type="entry name" value="EamA_dom"/>
</dbReference>
<proteinExistence type="inferred from homology"/>